<dbReference type="PROSITE" id="PS50051">
    <property type="entry name" value="MCM_2"/>
    <property type="match status" value="1"/>
</dbReference>
<dbReference type="Gene3D" id="3.40.50.300">
    <property type="entry name" value="P-loop containing nucleotide triphosphate hydrolases"/>
    <property type="match status" value="1"/>
</dbReference>
<dbReference type="NCBIfam" id="TIGR00368">
    <property type="entry name" value="YifB family Mg chelatase-like AAA ATPase"/>
    <property type="match status" value="1"/>
</dbReference>
<accession>A0ABP4TP53</accession>
<reference evidence="6" key="1">
    <citation type="journal article" date="2019" name="Int. J. Syst. Evol. Microbiol.">
        <title>The Global Catalogue of Microorganisms (GCM) 10K type strain sequencing project: providing services to taxonomists for standard genome sequencing and annotation.</title>
        <authorList>
            <consortium name="The Broad Institute Genomics Platform"/>
            <consortium name="The Broad Institute Genome Sequencing Center for Infectious Disease"/>
            <person name="Wu L."/>
            <person name="Ma J."/>
        </authorList>
    </citation>
    <scope>NUCLEOTIDE SEQUENCE [LARGE SCALE GENOMIC DNA]</scope>
    <source>
        <strain evidence="6">JCM 15577</strain>
    </source>
</reference>
<organism evidence="5 6">
    <name type="scientific">Microbacterium sediminicola</name>
    <dbReference type="NCBI Taxonomy" id="415210"/>
    <lineage>
        <taxon>Bacteria</taxon>
        <taxon>Bacillati</taxon>
        <taxon>Actinomycetota</taxon>
        <taxon>Actinomycetes</taxon>
        <taxon>Micrococcales</taxon>
        <taxon>Microbacteriaceae</taxon>
        <taxon>Microbacterium</taxon>
    </lineage>
</organism>
<dbReference type="InterPro" id="IPR001208">
    <property type="entry name" value="MCM_dom"/>
</dbReference>
<dbReference type="InterPro" id="IPR027417">
    <property type="entry name" value="P-loop_NTPase"/>
</dbReference>
<evidence type="ECO:0000256" key="3">
    <source>
        <dbReference type="ARBA" id="ARBA00022840"/>
    </source>
</evidence>
<evidence type="ECO:0000256" key="1">
    <source>
        <dbReference type="ARBA" id="ARBA00006354"/>
    </source>
</evidence>
<evidence type="ECO:0000259" key="4">
    <source>
        <dbReference type="PROSITE" id="PS50051"/>
    </source>
</evidence>
<comment type="caution">
    <text evidence="5">The sequence shown here is derived from an EMBL/GenBank/DDBJ whole genome shotgun (WGS) entry which is preliminary data.</text>
</comment>
<evidence type="ECO:0000313" key="6">
    <source>
        <dbReference type="Proteomes" id="UP001501690"/>
    </source>
</evidence>
<name>A0ABP4TP53_9MICO</name>
<dbReference type="Proteomes" id="UP001501690">
    <property type="component" value="Unassembled WGS sequence"/>
</dbReference>
<comment type="similarity">
    <text evidence="1">Belongs to the Mg-chelatase subunits D/I family. ComM subfamily.</text>
</comment>
<evidence type="ECO:0000313" key="5">
    <source>
        <dbReference type="EMBL" id="GAA1691447.1"/>
    </source>
</evidence>
<proteinExistence type="inferred from homology"/>
<dbReference type="InterPro" id="IPR014721">
    <property type="entry name" value="Ribsml_uS5_D2-typ_fold_subgr"/>
</dbReference>
<dbReference type="Pfam" id="PF13541">
    <property type="entry name" value="ChlI"/>
    <property type="match status" value="1"/>
</dbReference>
<protein>
    <submittedName>
        <fullName evidence="5">YifB family Mg chelatase-like AAA ATPase</fullName>
    </submittedName>
</protein>
<dbReference type="InterPro" id="IPR045006">
    <property type="entry name" value="CHLI-like"/>
</dbReference>
<dbReference type="SMART" id="SM00382">
    <property type="entry name" value="AAA"/>
    <property type="match status" value="1"/>
</dbReference>
<dbReference type="InterPro" id="IPR020568">
    <property type="entry name" value="Ribosomal_Su5_D2-typ_SF"/>
</dbReference>
<dbReference type="PRINTS" id="PR01657">
    <property type="entry name" value="MCMFAMILY"/>
</dbReference>
<keyword evidence="3" id="KW-0067">ATP-binding</keyword>
<dbReference type="SUPFAM" id="SSF52540">
    <property type="entry name" value="P-loop containing nucleoside triphosphate hydrolases"/>
    <property type="match status" value="1"/>
</dbReference>
<dbReference type="EMBL" id="BAAAPL010000001">
    <property type="protein sequence ID" value="GAA1691447.1"/>
    <property type="molecule type" value="Genomic_DNA"/>
</dbReference>
<dbReference type="InterPro" id="IPR000523">
    <property type="entry name" value="Mg_chelatse_chII-like_cat_dom"/>
</dbReference>
<evidence type="ECO:0000256" key="2">
    <source>
        <dbReference type="ARBA" id="ARBA00022741"/>
    </source>
</evidence>
<dbReference type="Pfam" id="PF01078">
    <property type="entry name" value="Mg_chelatase"/>
    <property type="match status" value="1"/>
</dbReference>
<keyword evidence="2" id="KW-0547">Nucleotide-binding</keyword>
<dbReference type="SUPFAM" id="SSF54211">
    <property type="entry name" value="Ribosomal protein S5 domain 2-like"/>
    <property type="match status" value="1"/>
</dbReference>
<feature type="domain" description="MCM C-terminal AAA(+) ATPase" evidence="4">
    <location>
        <begin position="292"/>
        <end position="350"/>
    </location>
</feature>
<dbReference type="InterPro" id="IPR003593">
    <property type="entry name" value="AAA+_ATPase"/>
</dbReference>
<dbReference type="RefSeq" id="WP_344068946.1">
    <property type="nucleotide sequence ID" value="NZ_BAAAPL010000001.1"/>
</dbReference>
<dbReference type="InterPro" id="IPR025158">
    <property type="entry name" value="Mg_chelat-rel_C"/>
</dbReference>
<dbReference type="Gene3D" id="3.30.230.10">
    <property type="match status" value="1"/>
</dbReference>
<dbReference type="PANTHER" id="PTHR32039">
    <property type="entry name" value="MAGNESIUM-CHELATASE SUBUNIT CHLI"/>
    <property type="match status" value="1"/>
</dbReference>
<dbReference type="PANTHER" id="PTHR32039:SF7">
    <property type="entry name" value="COMPETENCE PROTEIN COMM"/>
    <property type="match status" value="1"/>
</dbReference>
<keyword evidence="6" id="KW-1185">Reference proteome</keyword>
<sequence length="506" mass="53016">MIARTWAVGLVGIDGMMVEVEADLSDQLPDFRIIGLPDKALGEAVQRVRNACANSDLPLPRRRITVNLSPASLPKHGSGFDVAIALAALATELPIERERLAQTAHIGELGLDGRLRPVVGVLPAVAAAMRAGVRTVIVPRANESEAALVPGITVVAVDTLAAAAAHYGVDVEVPEVDRMPDRVSEVTAEEQPDLLEVVGQDEAVEALVVAAAGGHHMLMTGPPGAGKTMLARRLPGILPDLDDEAALAVASIRSLAGTGVSSLSRTPPFESPHHTASAAALVGGGSRSPRPGAIARASEGVLFLDEAAEFATNVLDALRQPLETGRVTVQRAGYTATFPARCQLVLATNPCPCGNRGLRSAVCECPPAALRRYRGRLSGPLLDRVDIDVTMLRVTHAHIADGAVTSTAQARSRVAAARERAAHRLSATPWRTNAEVAGAWLRTGPYAPPPPVRAPLDAALARGSLTLRGYDRSLRVAWTIADLDAADRLSADHIGRALFLKKGIAA</sequence>
<dbReference type="Pfam" id="PF13335">
    <property type="entry name" value="Mg_chelatase_C"/>
    <property type="match status" value="1"/>
</dbReference>
<dbReference type="InterPro" id="IPR004482">
    <property type="entry name" value="Mg_chelat-rel"/>
</dbReference>
<gene>
    <name evidence="5" type="ORF">GCM10009808_05560</name>
</gene>